<keyword evidence="1 6" id="KW-0547">Nucleotide-binding</keyword>
<dbReference type="STRING" id="402676.B6K4C4"/>
<dbReference type="GO" id="GO:0003724">
    <property type="term" value="F:RNA helicase activity"/>
    <property type="evidence" value="ECO:0007669"/>
    <property type="project" value="UniProtKB-EC"/>
</dbReference>
<dbReference type="PROSITE" id="PS51194">
    <property type="entry name" value="HELICASE_CTER"/>
    <property type="match status" value="1"/>
</dbReference>
<evidence type="ECO:0000259" key="9">
    <source>
        <dbReference type="PROSITE" id="PS51192"/>
    </source>
</evidence>
<dbReference type="SMART" id="SM00490">
    <property type="entry name" value="HELICc"/>
    <property type="match status" value="1"/>
</dbReference>
<dbReference type="GeneID" id="7051675"/>
<feature type="compositionally biased region" description="Basic and acidic residues" evidence="8">
    <location>
        <begin position="1"/>
        <end position="13"/>
    </location>
</feature>
<dbReference type="SUPFAM" id="SSF52540">
    <property type="entry name" value="P-loop containing nucleoside triphosphate hydrolases"/>
    <property type="match status" value="1"/>
</dbReference>
<reference evidence="11 13" key="1">
    <citation type="journal article" date="2011" name="Science">
        <title>Comparative functional genomics of the fission yeasts.</title>
        <authorList>
            <person name="Rhind N."/>
            <person name="Chen Z."/>
            <person name="Yassour M."/>
            <person name="Thompson D.A."/>
            <person name="Haas B.J."/>
            <person name="Habib N."/>
            <person name="Wapinski I."/>
            <person name="Roy S."/>
            <person name="Lin M.F."/>
            <person name="Heiman D.I."/>
            <person name="Young S.K."/>
            <person name="Furuya K."/>
            <person name="Guo Y."/>
            <person name="Pidoux A."/>
            <person name="Chen H.M."/>
            <person name="Robbertse B."/>
            <person name="Goldberg J.M."/>
            <person name="Aoki K."/>
            <person name="Bayne E.H."/>
            <person name="Berlin A.M."/>
            <person name="Desjardins C.A."/>
            <person name="Dobbs E."/>
            <person name="Dukaj L."/>
            <person name="Fan L."/>
            <person name="FitzGerald M.G."/>
            <person name="French C."/>
            <person name="Gujja S."/>
            <person name="Hansen K."/>
            <person name="Keifenheim D."/>
            <person name="Levin J.Z."/>
            <person name="Mosher R.A."/>
            <person name="Mueller C.A."/>
            <person name="Pfiffner J."/>
            <person name="Priest M."/>
            <person name="Russ C."/>
            <person name="Smialowska A."/>
            <person name="Swoboda P."/>
            <person name="Sykes S.M."/>
            <person name="Vaughn M."/>
            <person name="Vengrova S."/>
            <person name="Yoder R."/>
            <person name="Zeng Q."/>
            <person name="Allshire R."/>
            <person name="Baulcombe D."/>
            <person name="Birren B.W."/>
            <person name="Brown W."/>
            <person name="Ekwall K."/>
            <person name="Kellis M."/>
            <person name="Leatherwood J."/>
            <person name="Levin H."/>
            <person name="Margalit H."/>
            <person name="Martienssen R."/>
            <person name="Nieduszynski C.A."/>
            <person name="Spatafora J.W."/>
            <person name="Friedman N."/>
            <person name="Dalgaard J.Z."/>
            <person name="Baumann P."/>
            <person name="Niki H."/>
            <person name="Regev A."/>
            <person name="Nusbaum C."/>
        </authorList>
    </citation>
    <scope>NUCLEOTIDE SEQUENCE [LARGE SCALE GENOMIC DNA]</scope>
    <source>
        <strain evidence="13">yFS275 / FY16936</strain>
    </source>
</reference>
<dbReference type="InterPro" id="IPR027417">
    <property type="entry name" value="P-loop_NTPase"/>
</dbReference>
<evidence type="ECO:0000256" key="6">
    <source>
        <dbReference type="RuleBase" id="RU000492"/>
    </source>
</evidence>
<evidence type="ECO:0000256" key="8">
    <source>
        <dbReference type="SAM" id="MobiDB-lite"/>
    </source>
</evidence>
<dbReference type="GO" id="GO:0005524">
    <property type="term" value="F:ATP binding"/>
    <property type="evidence" value="ECO:0007669"/>
    <property type="project" value="UniProtKB-UniRule"/>
</dbReference>
<evidence type="ECO:0000256" key="4">
    <source>
        <dbReference type="ARBA" id="ARBA00022840"/>
    </source>
</evidence>
<dbReference type="JaponicusDB" id="SJAG_03479">
    <property type="gene designation" value="dbp6"/>
</dbReference>
<dbReference type="AlphaFoldDB" id="B6K4C4"/>
<name>B6K4C4_SCHJY</name>
<evidence type="ECO:0000313" key="11">
    <source>
        <dbReference type="EMBL" id="EEB08331.2"/>
    </source>
</evidence>
<dbReference type="Proteomes" id="UP000001744">
    <property type="component" value="Unassembled WGS sequence"/>
</dbReference>
<accession>B6K4C4</accession>
<dbReference type="GO" id="GO:0016787">
    <property type="term" value="F:hydrolase activity"/>
    <property type="evidence" value="ECO:0007669"/>
    <property type="project" value="UniProtKB-KW"/>
</dbReference>
<dbReference type="InterPro" id="IPR001650">
    <property type="entry name" value="Helicase_C-like"/>
</dbReference>
<feature type="compositionally biased region" description="Acidic residues" evidence="8">
    <location>
        <begin position="54"/>
        <end position="66"/>
    </location>
</feature>
<keyword evidence="4 6" id="KW-0067">ATP-binding</keyword>
<dbReference type="Pfam" id="PF00270">
    <property type="entry name" value="DEAD"/>
    <property type="match status" value="1"/>
</dbReference>
<dbReference type="HOGENOM" id="CLU_003041_15_2_1"/>
<dbReference type="InterPro" id="IPR000629">
    <property type="entry name" value="RNA-helicase_DEAD-box_CS"/>
</dbReference>
<comment type="function">
    <text evidence="7">RNA helicase.</text>
</comment>
<dbReference type="CDD" id="cd18787">
    <property type="entry name" value="SF2_C_DEAD"/>
    <property type="match status" value="1"/>
</dbReference>
<dbReference type="OMA" id="HEVKAFD"/>
<feature type="domain" description="Helicase C-terminal" evidence="10">
    <location>
        <begin position="423"/>
        <end position="583"/>
    </location>
</feature>
<keyword evidence="5 7" id="KW-0694">RNA-binding</keyword>
<dbReference type="eggNOG" id="KOG0350">
    <property type="taxonomic scope" value="Eukaryota"/>
</dbReference>
<dbReference type="CDD" id="cd17956">
    <property type="entry name" value="DEADc_DDX51"/>
    <property type="match status" value="1"/>
</dbReference>
<feature type="region of interest" description="Disordered" evidence="8">
    <location>
        <begin position="1"/>
        <end position="69"/>
    </location>
</feature>
<dbReference type="PROSITE" id="PS00039">
    <property type="entry name" value="DEAD_ATP_HELICASE"/>
    <property type="match status" value="1"/>
</dbReference>
<dbReference type="Gene3D" id="3.40.50.300">
    <property type="entry name" value="P-loop containing nucleotide triphosphate hydrolases"/>
    <property type="match status" value="2"/>
</dbReference>
<comment type="domain">
    <text evidence="7">The Q motif is unique to and characteristic of the DEAD box family of RNA helicases and controls ATP binding and hydrolysis.</text>
</comment>
<dbReference type="PROSITE" id="PS51192">
    <property type="entry name" value="HELICASE_ATP_BIND_1"/>
    <property type="match status" value="1"/>
</dbReference>
<feature type="compositionally biased region" description="Basic and acidic residues" evidence="8">
    <location>
        <begin position="25"/>
        <end position="45"/>
    </location>
</feature>
<proteinExistence type="inferred from homology"/>
<sequence length="601" mass="66924">MDVPMKEQEENARQPEGSEPVPAKEIAKQKTMERLKKSAKMAEKLQRKRKTQETDETTDLLEEEQSVADHDLVPLPQPNVETLLHGQEDKKRTRSLQALPDWIANPTVVAPSTTVQFAELGLSKRLVELLAQNNITQGFAVQAGVIPLLLQSSNKSIQRAHAPGDLCVSAATGSGKTLAYVLPIIECLRTCIVTRLRCAVVVPTKELVVQVAKSFEQYCSGTKLRVCALTGQRSLAFEQSLFLSPNGKDYIADIMVTTPGRFVDHIRSTPNFTLQHLRYLVVDEADRLLDQSFQGWVNAVMEELERPKVLQGIDMHGLSGIERLPGADSNSGCNIASTYLPNMPTLLPQKTAPCLQKLVFSATLTRNPAKISALRLVRPRLLVVQDPSVSMEPDGDEEDTVLFSLPAALQEHHVGVTAEKPLLLYHLLRTQQLQNTLCFTKSNESAARLYRLLELLDKGSSEPLRVGLFAGILTRADRRRILTQFAESNLQLLVCSDLMARGVDLPSTENVINYDPPSGTRQYVHRIGRCARAGREGHAWTLVQDHEGFHFSSIVRRLTRTLPVQRMRLTLPNVDPVLVKKYDDALSTLKSEVYEAKHAHN</sequence>
<dbReference type="EMBL" id="KE651167">
    <property type="protein sequence ID" value="EEB08331.2"/>
    <property type="molecule type" value="Genomic_DNA"/>
</dbReference>
<dbReference type="GO" id="GO:0003723">
    <property type="term" value="F:RNA binding"/>
    <property type="evidence" value="ECO:0007669"/>
    <property type="project" value="UniProtKB-UniRule"/>
</dbReference>
<keyword evidence="3 6" id="KW-0347">Helicase</keyword>
<comment type="catalytic activity">
    <reaction evidence="7">
        <text>ATP + H2O = ADP + phosphate + H(+)</text>
        <dbReference type="Rhea" id="RHEA:13065"/>
        <dbReference type="ChEBI" id="CHEBI:15377"/>
        <dbReference type="ChEBI" id="CHEBI:15378"/>
        <dbReference type="ChEBI" id="CHEBI:30616"/>
        <dbReference type="ChEBI" id="CHEBI:43474"/>
        <dbReference type="ChEBI" id="CHEBI:456216"/>
        <dbReference type="EC" id="3.6.4.13"/>
    </reaction>
</comment>
<dbReference type="PANTHER" id="PTHR24031">
    <property type="entry name" value="RNA HELICASE"/>
    <property type="match status" value="1"/>
</dbReference>
<gene>
    <name evidence="12" type="primary">dbp6</name>
    <name evidence="11" type="ORF">SJAG_03479</name>
</gene>
<dbReference type="InterPro" id="IPR014001">
    <property type="entry name" value="Helicase_ATP-bd"/>
</dbReference>
<evidence type="ECO:0000313" key="12">
    <source>
        <dbReference type="JaponicusDB" id="SJAG_03479"/>
    </source>
</evidence>
<evidence type="ECO:0000313" key="13">
    <source>
        <dbReference type="Proteomes" id="UP000001744"/>
    </source>
</evidence>
<keyword evidence="2 6" id="KW-0378">Hydrolase</keyword>
<dbReference type="OrthoDB" id="3370at2759"/>
<evidence type="ECO:0000256" key="5">
    <source>
        <dbReference type="ARBA" id="ARBA00022884"/>
    </source>
</evidence>
<keyword evidence="13" id="KW-1185">Reference proteome</keyword>
<evidence type="ECO:0000259" key="10">
    <source>
        <dbReference type="PROSITE" id="PS51194"/>
    </source>
</evidence>
<protein>
    <recommendedName>
        <fullName evidence="7">ATP-dependent RNA helicase</fullName>
        <ecNumber evidence="7">3.6.4.13</ecNumber>
    </recommendedName>
</protein>
<dbReference type="SMART" id="SM00487">
    <property type="entry name" value="DEXDc"/>
    <property type="match status" value="1"/>
</dbReference>
<comment type="similarity">
    <text evidence="6">Belongs to the DEAD box helicase family.</text>
</comment>
<evidence type="ECO:0000256" key="1">
    <source>
        <dbReference type="ARBA" id="ARBA00022741"/>
    </source>
</evidence>
<dbReference type="RefSeq" id="XP_002174624.2">
    <property type="nucleotide sequence ID" value="XM_002174588.2"/>
</dbReference>
<organism evidence="11 13">
    <name type="scientific">Schizosaccharomyces japonicus (strain yFS275 / FY16936)</name>
    <name type="common">Fission yeast</name>
    <dbReference type="NCBI Taxonomy" id="402676"/>
    <lineage>
        <taxon>Eukaryota</taxon>
        <taxon>Fungi</taxon>
        <taxon>Dikarya</taxon>
        <taxon>Ascomycota</taxon>
        <taxon>Taphrinomycotina</taxon>
        <taxon>Schizosaccharomycetes</taxon>
        <taxon>Schizosaccharomycetales</taxon>
        <taxon>Schizosaccharomycetaceae</taxon>
        <taxon>Schizosaccharomyces</taxon>
    </lineage>
</organism>
<evidence type="ECO:0000256" key="7">
    <source>
        <dbReference type="RuleBase" id="RU365068"/>
    </source>
</evidence>
<dbReference type="Pfam" id="PF00271">
    <property type="entry name" value="Helicase_C"/>
    <property type="match status" value="1"/>
</dbReference>
<evidence type="ECO:0000256" key="2">
    <source>
        <dbReference type="ARBA" id="ARBA00022801"/>
    </source>
</evidence>
<dbReference type="EC" id="3.6.4.13" evidence="7"/>
<feature type="domain" description="Helicase ATP-binding" evidence="9">
    <location>
        <begin position="157"/>
        <end position="382"/>
    </location>
</feature>
<dbReference type="GO" id="GO:0005634">
    <property type="term" value="C:nucleus"/>
    <property type="evidence" value="ECO:0000318"/>
    <property type="project" value="GO_Central"/>
</dbReference>
<dbReference type="VEuPathDB" id="FungiDB:SJAG_03479"/>
<evidence type="ECO:0000256" key="3">
    <source>
        <dbReference type="ARBA" id="ARBA00022806"/>
    </source>
</evidence>
<dbReference type="InterPro" id="IPR011545">
    <property type="entry name" value="DEAD/DEAH_box_helicase_dom"/>
</dbReference>